<gene>
    <name evidence="1" type="ordered locus">YPO2557</name>
</gene>
<reference evidence="1 2" key="1">
    <citation type="journal article" date="2001" name="Nature">
        <title>Genome sequence of Yersinia pestis, the causative agent of plague.</title>
        <authorList>
            <person name="Parkhill J."/>
            <person name="Wren B.W."/>
            <person name="Thomson N.R."/>
            <person name="Titball R.W."/>
            <person name="Holden M.T.G."/>
            <person name="Prentice M.B."/>
            <person name="Sebaihia M."/>
            <person name="James K.D."/>
            <person name="Churcher C."/>
            <person name="Mungall K.L."/>
            <person name="Baker S."/>
            <person name="Basham D."/>
            <person name="Bentley S.D."/>
            <person name="Brooks K."/>
            <person name="Cerdeno-Tarraga A.M."/>
            <person name="Chillingworth T."/>
            <person name="Cronin A."/>
            <person name="Davies R.M."/>
            <person name="Davis P."/>
            <person name="Dougan G."/>
            <person name="Feltwell T."/>
            <person name="Hamlin N."/>
            <person name="Holroyd S."/>
            <person name="Jagels K."/>
            <person name="Leather S."/>
            <person name="Karlyshev A.V."/>
            <person name="Moule S."/>
            <person name="Oyston P.C.F."/>
            <person name="Quail M."/>
            <person name="Rutherford K."/>
            <person name="Simmonds M."/>
            <person name="Skelton J."/>
            <person name="Stevens K."/>
            <person name="Whitehead S."/>
            <person name="Barrell B.G."/>
        </authorList>
    </citation>
    <scope>NUCLEOTIDE SEQUENCE [LARGE SCALE GENOMIC DNA]</scope>
    <source>
        <strain evidence="2">CO-92 / Biovar Orientalis</strain>
    </source>
</reference>
<dbReference type="PATRIC" id="fig|632.153.peg.3583"/>
<organism evidence="1 2">
    <name type="scientific">Yersinia pestis</name>
    <dbReference type="NCBI Taxonomy" id="632"/>
    <lineage>
        <taxon>Bacteria</taxon>
        <taxon>Pseudomonadati</taxon>
        <taxon>Pseudomonadota</taxon>
        <taxon>Gammaproteobacteria</taxon>
        <taxon>Enterobacterales</taxon>
        <taxon>Yersiniaceae</taxon>
        <taxon>Yersinia</taxon>
    </lineage>
</organism>
<dbReference type="AlphaFoldDB" id="Q74T25"/>
<name>Q74T25_YERPE</name>
<accession>Q74T25</accession>
<proteinExistence type="predicted"/>
<dbReference type="PaxDb" id="214092-YPO2557"/>
<dbReference type="PIR" id="AC0312">
    <property type="entry name" value="AC0312"/>
</dbReference>
<dbReference type="KEGG" id="ype:YPO2557"/>
<sequence length="90" mass="10565">MGQIHLCFYPYSFSIMFDLLIDHTLSVVDVGYIQVLKREHSAAVEFLMRKVFCIEPNGIKPHRIFNRTHPFFFVYIIIHIGCVRMGKSCK</sequence>
<dbReference type="HOGENOM" id="CLU_2440145_0_0_6"/>
<evidence type="ECO:0000313" key="2">
    <source>
        <dbReference type="Proteomes" id="UP000000815"/>
    </source>
</evidence>
<dbReference type="EMBL" id="AL590842">
    <property type="protein sequence ID" value="CAL21182.1"/>
    <property type="molecule type" value="Genomic_DNA"/>
</dbReference>
<keyword evidence="2" id="KW-1185">Reference proteome</keyword>
<protein>
    <submittedName>
        <fullName evidence="1">Uncharacterized protein</fullName>
    </submittedName>
</protein>
<evidence type="ECO:0000313" key="1">
    <source>
        <dbReference type="EMBL" id="CAL21182.1"/>
    </source>
</evidence>
<dbReference type="Proteomes" id="UP000000815">
    <property type="component" value="Chromosome"/>
</dbReference>